<dbReference type="RefSeq" id="XP_005189350.2">
    <property type="nucleotide sequence ID" value="XM_005189293.2"/>
</dbReference>
<dbReference type="VEuPathDB" id="VectorBase:MDOA003492"/>
<dbReference type="VEuPathDB" id="VectorBase:MDOMA2_012941"/>
<dbReference type="AlphaFoldDB" id="A0A1I8MCH8"/>
<sequence length="268" mass="30356">MSEIYDYVYGHTMAPAPQQQQSSNESGEEPLKATTTLTTARISQDDLSISESEIDVSQFSSNDLQIFVDSLETIARLERAKHNRKLRHKHRRTHKKRQVTCLDSSTCSSIHEEDLESGSDEYSSDEDLFDDQYLQLPVQGQSTALYSNWTVDSSITSDSEDSGVFVIERSQIENHVYENIPPLYPLSKTTSNSKSKSLKMRLYSFIKRKHESQKPSAEILSSTKIGELSALNADPKKTNKKSKKSKLRSLSLKSDNKLLEKAMRLLTL</sequence>
<dbReference type="EnsemblMetazoa" id="MDOA003492-RA">
    <property type="protein sequence ID" value="MDOA003492-PA"/>
    <property type="gene ID" value="MDOA003492"/>
</dbReference>
<organism evidence="2">
    <name type="scientific">Musca domestica</name>
    <name type="common">House fly</name>
    <dbReference type="NCBI Taxonomy" id="7370"/>
    <lineage>
        <taxon>Eukaryota</taxon>
        <taxon>Metazoa</taxon>
        <taxon>Ecdysozoa</taxon>
        <taxon>Arthropoda</taxon>
        <taxon>Hexapoda</taxon>
        <taxon>Insecta</taxon>
        <taxon>Pterygota</taxon>
        <taxon>Neoptera</taxon>
        <taxon>Endopterygota</taxon>
        <taxon>Diptera</taxon>
        <taxon>Brachycera</taxon>
        <taxon>Muscomorpha</taxon>
        <taxon>Muscoidea</taxon>
        <taxon>Muscidae</taxon>
        <taxon>Musca</taxon>
    </lineage>
</organism>
<evidence type="ECO:0000256" key="1">
    <source>
        <dbReference type="SAM" id="MobiDB-lite"/>
    </source>
</evidence>
<feature type="region of interest" description="Disordered" evidence="1">
    <location>
        <begin position="8"/>
        <end position="34"/>
    </location>
</feature>
<protein>
    <submittedName>
        <fullName evidence="2">Uncharacterized protein</fullName>
    </submittedName>
</protein>
<proteinExistence type="predicted"/>
<name>A0A1I8MCH8_MUSDO</name>
<accession>A0A1I8MCH8</accession>
<dbReference type="KEGG" id="mde:101895274"/>
<reference evidence="2" key="1">
    <citation type="submission" date="2020-05" db="UniProtKB">
        <authorList>
            <consortium name="EnsemblMetazoa"/>
        </authorList>
    </citation>
    <scope>IDENTIFICATION</scope>
    <source>
        <strain evidence="2">Aabys</strain>
    </source>
</reference>
<gene>
    <name evidence="2" type="primary">101895274</name>
</gene>
<evidence type="ECO:0000313" key="2">
    <source>
        <dbReference type="EnsemblMetazoa" id="MDOA003492-PA"/>
    </source>
</evidence>